<organism evidence="1 2">
    <name type="scientific">Stylosanthes scabra</name>
    <dbReference type="NCBI Taxonomy" id="79078"/>
    <lineage>
        <taxon>Eukaryota</taxon>
        <taxon>Viridiplantae</taxon>
        <taxon>Streptophyta</taxon>
        <taxon>Embryophyta</taxon>
        <taxon>Tracheophyta</taxon>
        <taxon>Spermatophyta</taxon>
        <taxon>Magnoliopsida</taxon>
        <taxon>eudicotyledons</taxon>
        <taxon>Gunneridae</taxon>
        <taxon>Pentapetalae</taxon>
        <taxon>rosids</taxon>
        <taxon>fabids</taxon>
        <taxon>Fabales</taxon>
        <taxon>Fabaceae</taxon>
        <taxon>Papilionoideae</taxon>
        <taxon>50 kb inversion clade</taxon>
        <taxon>dalbergioids sensu lato</taxon>
        <taxon>Dalbergieae</taxon>
        <taxon>Pterocarpus clade</taxon>
        <taxon>Stylosanthes</taxon>
    </lineage>
</organism>
<keyword evidence="2" id="KW-1185">Reference proteome</keyword>
<proteinExistence type="predicted"/>
<evidence type="ECO:0000313" key="1">
    <source>
        <dbReference type="EMBL" id="MED6226238.1"/>
    </source>
</evidence>
<dbReference type="Proteomes" id="UP001341840">
    <property type="component" value="Unassembled WGS sequence"/>
</dbReference>
<evidence type="ECO:0000313" key="2">
    <source>
        <dbReference type="Proteomes" id="UP001341840"/>
    </source>
</evidence>
<sequence length="208" mass="23632">MRGGSVIHVYAWKTLWQQAQDPRIGVKVHAYAWKAHSRPRYNVSLTRSTLITTPRTSLVTHSLAPTHVNPMLPRHSYPVLPCSWLPPLLIHLGSTRSHSRYNLSVTRSPHPCPLSITSSLMLQHETHVTPTPQRHHNVTSCSLSSSLYTTPPTHHPRICVQPYAYAWLHPDHFTNIPTHMHYFQSICVANSPSTQFNPLPVHYSHAYA</sequence>
<gene>
    <name evidence="1" type="ORF">PIB30_101579</name>
</gene>
<comment type="caution">
    <text evidence="1">The sequence shown here is derived from an EMBL/GenBank/DDBJ whole genome shotgun (WGS) entry which is preliminary data.</text>
</comment>
<accession>A0ABU6ZW53</accession>
<feature type="non-terminal residue" evidence="1">
    <location>
        <position position="208"/>
    </location>
</feature>
<name>A0ABU6ZW53_9FABA</name>
<dbReference type="EMBL" id="JASCZI010274853">
    <property type="protein sequence ID" value="MED6226238.1"/>
    <property type="molecule type" value="Genomic_DNA"/>
</dbReference>
<reference evidence="1 2" key="1">
    <citation type="journal article" date="2023" name="Plants (Basel)">
        <title>Bridging the Gap: Combining Genomics and Transcriptomics Approaches to Understand Stylosanthes scabra, an Orphan Legume from the Brazilian Caatinga.</title>
        <authorList>
            <person name="Ferreira-Neto J.R.C."/>
            <person name="da Silva M.D."/>
            <person name="Binneck E."/>
            <person name="de Melo N.F."/>
            <person name="da Silva R.H."/>
            <person name="de Melo A.L.T.M."/>
            <person name="Pandolfi V."/>
            <person name="Bustamante F.O."/>
            <person name="Brasileiro-Vidal A.C."/>
            <person name="Benko-Iseppon A.M."/>
        </authorList>
    </citation>
    <scope>NUCLEOTIDE SEQUENCE [LARGE SCALE GENOMIC DNA]</scope>
    <source>
        <tissue evidence="1">Leaves</tissue>
    </source>
</reference>
<protein>
    <submittedName>
        <fullName evidence="1">Uncharacterized protein</fullName>
    </submittedName>
</protein>